<keyword evidence="8" id="KW-0808">Transferase</keyword>
<dbReference type="EMBL" id="DF973695">
    <property type="protein sequence ID" value="GAU37894.1"/>
    <property type="molecule type" value="Genomic_DNA"/>
</dbReference>
<dbReference type="Pfam" id="PF00696">
    <property type="entry name" value="AA_kinase"/>
    <property type="match status" value="2"/>
</dbReference>
<keyword evidence="13" id="KW-0560">Oxidoreductase</keyword>
<dbReference type="PANTHER" id="PTHR11063">
    <property type="entry name" value="GLUTAMATE SEMIALDEHYDE DEHYDROGENASE"/>
    <property type="match status" value="1"/>
</dbReference>
<dbReference type="InterPro" id="IPR000965">
    <property type="entry name" value="GPR_dom"/>
</dbReference>
<dbReference type="CDD" id="cd07079">
    <property type="entry name" value="ALDH_F18-19_ProA-GPR"/>
    <property type="match status" value="1"/>
</dbReference>
<protein>
    <recommendedName>
        <fullName evidence="17">Aspartate/glutamate/uridylate kinase domain-containing protein</fullName>
    </recommendedName>
</protein>
<keyword evidence="10" id="KW-0418">Kinase</keyword>
<dbReference type="GO" id="GO:0004350">
    <property type="term" value="F:glutamate-5-semialdehyde dehydrogenase activity"/>
    <property type="evidence" value="ECO:0007669"/>
    <property type="project" value="UniProtKB-EC"/>
</dbReference>
<dbReference type="PANTHER" id="PTHR11063:SF16">
    <property type="entry name" value="DELTA-1-PYRROLINE-5-CARBOXYLATE SYNTHASE"/>
    <property type="match status" value="1"/>
</dbReference>
<dbReference type="SUPFAM" id="SSF53720">
    <property type="entry name" value="ALDH-like"/>
    <property type="match status" value="1"/>
</dbReference>
<dbReference type="Gene3D" id="3.40.309.10">
    <property type="entry name" value="Aldehyde Dehydrogenase, Chain A, domain 2"/>
    <property type="match status" value="1"/>
</dbReference>
<dbReference type="GO" id="GO:0055129">
    <property type="term" value="P:L-proline biosynthetic process"/>
    <property type="evidence" value="ECO:0007669"/>
    <property type="project" value="UniProtKB-UniPathway"/>
</dbReference>
<dbReference type="PROSITE" id="PS01223">
    <property type="entry name" value="PROA"/>
    <property type="match status" value="1"/>
</dbReference>
<keyword evidence="6" id="KW-0028">Amino-acid biosynthesis</keyword>
<evidence type="ECO:0000256" key="12">
    <source>
        <dbReference type="ARBA" id="ARBA00022857"/>
    </source>
</evidence>
<evidence type="ECO:0000256" key="1">
    <source>
        <dbReference type="ARBA" id="ARBA00003492"/>
    </source>
</evidence>
<dbReference type="GO" id="GO:0005524">
    <property type="term" value="F:ATP binding"/>
    <property type="evidence" value="ECO:0007669"/>
    <property type="project" value="UniProtKB-KW"/>
</dbReference>
<evidence type="ECO:0000256" key="13">
    <source>
        <dbReference type="ARBA" id="ARBA00023002"/>
    </source>
</evidence>
<dbReference type="OrthoDB" id="1934954at2759"/>
<comment type="similarity">
    <text evidence="5">In the N-terminal section; belongs to the glutamate 5-kinase family.</text>
</comment>
<evidence type="ECO:0000256" key="8">
    <source>
        <dbReference type="ARBA" id="ARBA00022679"/>
    </source>
</evidence>
<dbReference type="InterPro" id="IPR001048">
    <property type="entry name" value="Asp/Glu/Uridylate_kinase"/>
</dbReference>
<keyword evidence="19" id="KW-1185">Reference proteome</keyword>
<comment type="catalytic activity">
    <reaction evidence="15">
        <text>L-glutamate 5-semialdehyde + phosphate + NADP(+) = L-glutamyl 5-phosphate + NADPH + H(+)</text>
        <dbReference type="Rhea" id="RHEA:19541"/>
        <dbReference type="ChEBI" id="CHEBI:15378"/>
        <dbReference type="ChEBI" id="CHEBI:43474"/>
        <dbReference type="ChEBI" id="CHEBI:57783"/>
        <dbReference type="ChEBI" id="CHEBI:58066"/>
        <dbReference type="ChEBI" id="CHEBI:58274"/>
        <dbReference type="ChEBI" id="CHEBI:58349"/>
        <dbReference type="EC" id="1.2.1.41"/>
    </reaction>
</comment>
<keyword evidence="12" id="KW-0521">NADP</keyword>
<dbReference type="NCBIfam" id="NF001221">
    <property type="entry name" value="PRK00197.1"/>
    <property type="match status" value="1"/>
</dbReference>
<evidence type="ECO:0000256" key="6">
    <source>
        <dbReference type="ARBA" id="ARBA00022605"/>
    </source>
</evidence>
<name>A0A2Z6MZG4_TRISU</name>
<dbReference type="InterPro" id="IPR020593">
    <property type="entry name" value="G-glutamylP_reductase_CS"/>
</dbReference>
<dbReference type="InterPro" id="IPR001057">
    <property type="entry name" value="Glu/AcGlu_kinase"/>
</dbReference>
<keyword evidence="9" id="KW-0547">Nucleotide-binding</keyword>
<organism evidence="18 19">
    <name type="scientific">Trifolium subterraneum</name>
    <name type="common">Subterranean clover</name>
    <dbReference type="NCBI Taxonomy" id="3900"/>
    <lineage>
        <taxon>Eukaryota</taxon>
        <taxon>Viridiplantae</taxon>
        <taxon>Streptophyta</taxon>
        <taxon>Embryophyta</taxon>
        <taxon>Tracheophyta</taxon>
        <taxon>Spermatophyta</taxon>
        <taxon>Magnoliopsida</taxon>
        <taxon>eudicotyledons</taxon>
        <taxon>Gunneridae</taxon>
        <taxon>Pentapetalae</taxon>
        <taxon>rosids</taxon>
        <taxon>fabids</taxon>
        <taxon>Fabales</taxon>
        <taxon>Fabaceae</taxon>
        <taxon>Papilionoideae</taxon>
        <taxon>50 kb inversion clade</taxon>
        <taxon>NPAAA clade</taxon>
        <taxon>Hologalegina</taxon>
        <taxon>IRL clade</taxon>
        <taxon>Trifolieae</taxon>
        <taxon>Trifolium</taxon>
    </lineage>
</organism>
<dbReference type="Gene3D" id="3.40.1160.10">
    <property type="entry name" value="Acetylglutamate kinase-like"/>
    <property type="match status" value="2"/>
</dbReference>
<keyword evidence="11" id="KW-0067">ATP-binding</keyword>
<dbReference type="InterPro" id="IPR016163">
    <property type="entry name" value="Ald_DH_C"/>
</dbReference>
<comment type="pathway">
    <text evidence="3">Amino-acid biosynthesis; L-proline biosynthesis; L-glutamate 5-semialdehyde from L-glutamate: step 1/2.</text>
</comment>
<dbReference type="HAMAP" id="MF_00412">
    <property type="entry name" value="ProA"/>
    <property type="match status" value="1"/>
</dbReference>
<evidence type="ECO:0000256" key="15">
    <source>
        <dbReference type="ARBA" id="ARBA00049024"/>
    </source>
</evidence>
<dbReference type="Gene3D" id="3.40.605.10">
    <property type="entry name" value="Aldehyde Dehydrogenase, Chain A, domain 1"/>
    <property type="match status" value="1"/>
</dbReference>
<evidence type="ECO:0000259" key="17">
    <source>
        <dbReference type="Pfam" id="PF00696"/>
    </source>
</evidence>
<proteinExistence type="inferred from homology"/>
<dbReference type="InterPro" id="IPR036393">
    <property type="entry name" value="AceGlu_kinase-like_sf"/>
</dbReference>
<evidence type="ECO:0000256" key="11">
    <source>
        <dbReference type="ARBA" id="ARBA00022840"/>
    </source>
</evidence>
<evidence type="ECO:0000256" key="16">
    <source>
        <dbReference type="ARBA" id="ARBA00049141"/>
    </source>
</evidence>
<comment type="pathway">
    <text evidence="2">Amino-acid biosynthesis; L-proline biosynthesis; L-glutamate 5-semialdehyde from L-glutamate: step 2/2.</text>
</comment>
<dbReference type="GO" id="GO:0004349">
    <property type="term" value="F:glutamate 5-kinase activity"/>
    <property type="evidence" value="ECO:0007669"/>
    <property type="project" value="UniProtKB-EC"/>
</dbReference>
<dbReference type="Proteomes" id="UP000242715">
    <property type="component" value="Unassembled WGS sequence"/>
</dbReference>
<dbReference type="NCBIfam" id="TIGR00407">
    <property type="entry name" value="proA"/>
    <property type="match status" value="1"/>
</dbReference>
<dbReference type="AlphaFoldDB" id="A0A2Z6MZG4"/>
<evidence type="ECO:0000256" key="7">
    <source>
        <dbReference type="ARBA" id="ARBA00022650"/>
    </source>
</evidence>
<feature type="domain" description="Aspartate/glutamate/uridylate kinase" evidence="17">
    <location>
        <begin position="12"/>
        <end position="67"/>
    </location>
</feature>
<comment type="catalytic activity">
    <reaction evidence="16">
        <text>L-glutamate + ATP = L-glutamyl 5-phosphate + ADP</text>
        <dbReference type="Rhea" id="RHEA:14877"/>
        <dbReference type="ChEBI" id="CHEBI:29985"/>
        <dbReference type="ChEBI" id="CHEBI:30616"/>
        <dbReference type="ChEBI" id="CHEBI:58274"/>
        <dbReference type="ChEBI" id="CHEBI:456216"/>
        <dbReference type="EC" id="2.7.2.11"/>
    </reaction>
</comment>
<evidence type="ECO:0000313" key="18">
    <source>
        <dbReference type="EMBL" id="GAU37894.1"/>
    </source>
</evidence>
<keyword evidence="7" id="KW-0641">Proline biosynthesis</keyword>
<dbReference type="InterPro" id="IPR016162">
    <property type="entry name" value="Ald_DH_N"/>
</dbReference>
<dbReference type="UniPathway" id="UPA00098">
    <property type="reaction ID" value="UER00359"/>
</dbReference>
<comment type="similarity">
    <text evidence="4">In the C-terminal section; belongs to the gamma-glutamyl phosphate reductase family.</text>
</comment>
<evidence type="ECO:0000256" key="4">
    <source>
        <dbReference type="ARBA" id="ARBA00006300"/>
    </source>
</evidence>
<dbReference type="PRINTS" id="PR00474">
    <property type="entry name" value="GLU5KINASE"/>
</dbReference>
<keyword evidence="14" id="KW-0511">Multifunctional enzyme</keyword>
<feature type="domain" description="Aspartate/glutamate/uridylate kinase" evidence="17">
    <location>
        <begin position="77"/>
        <end position="156"/>
    </location>
</feature>
<accession>A0A2Z6MZG4</accession>
<evidence type="ECO:0000256" key="3">
    <source>
        <dbReference type="ARBA" id="ARBA00005185"/>
    </source>
</evidence>
<evidence type="ECO:0000313" key="19">
    <source>
        <dbReference type="Proteomes" id="UP000242715"/>
    </source>
</evidence>
<gene>
    <name evidence="18" type="ORF">TSUD_163310</name>
</gene>
<evidence type="ECO:0000256" key="2">
    <source>
        <dbReference type="ARBA" id="ARBA00004985"/>
    </source>
</evidence>
<evidence type="ECO:0000256" key="10">
    <source>
        <dbReference type="ARBA" id="ARBA00022777"/>
    </source>
</evidence>
<evidence type="ECO:0000256" key="9">
    <source>
        <dbReference type="ARBA" id="ARBA00022741"/>
    </source>
</evidence>
<sequence length="589" mass="64209">MDPTRAFVRSVKRVVVKVGTAVVTRSDGRLALGRLGALCEQLKELNNRGYEVILVTSGAVGLGKQRLRYRRLANSRDADFRKQLTDTVHSLLDLRVIPIFNENDAVSTRKAPYEDSSGIFWDNDSLAGLLALELKADLLVLLSDVEGLYSGPPSDPKSNGYTNDNIMRVLQGERIGTVFHKDAHLWTSIKEITAHEMAVAARDSSRRLQNLKSEERKKILLDVAAAIEKNESEIRIENAADVADAEEAGYERSLISRLTLRPEKIASLVKSVRKLADMEEPIGQILKRTELADKLTLEKISCPLGVLLVIFESRPDALVQIAALAIRSGNGLLLKGGKEAKRSNAVLHKVITSAITDTVGGKLIGLVTSREAIPDLLKLDDVIDLVIPRGSNSLVSQIKDSTKIPVLANINVAKQIVRDAKTDYPAACNAMETLLVHQDLSGNGVQLYGGPRASTLLKIAEAKSFHTEYSSLACTIEIVDDVFAAIDHIHHHGSSHTDCIVTEDSEIAETFLRQVDSAAVFHNASTRFCDGARFGLGAEVGISTSRIHARGPVGVEGLLTNRWVLRGNGQVVDGDRNVTYTHKELPVKA</sequence>
<comment type="function">
    <text evidence="1">P5CS plays a key role in proline biosynthesis, leading to osmoregulation in plants.</text>
</comment>
<reference evidence="19" key="1">
    <citation type="journal article" date="2017" name="Front. Plant Sci.">
        <title>Climate Clever Clovers: New Paradigm to Reduce the Environmental Footprint of Ruminants by Breeding Low Methanogenic Forages Utilizing Haplotype Variation.</title>
        <authorList>
            <person name="Kaur P."/>
            <person name="Appels R."/>
            <person name="Bayer P.E."/>
            <person name="Keeble-Gagnere G."/>
            <person name="Wang J."/>
            <person name="Hirakawa H."/>
            <person name="Shirasawa K."/>
            <person name="Vercoe P."/>
            <person name="Stefanova K."/>
            <person name="Durmic Z."/>
            <person name="Nichols P."/>
            <person name="Revell C."/>
            <person name="Isobe S.N."/>
            <person name="Edwards D."/>
            <person name="Erskine W."/>
        </authorList>
    </citation>
    <scope>NUCLEOTIDE SEQUENCE [LARGE SCALE GENOMIC DNA]</scope>
    <source>
        <strain evidence="19">cv. Daliak</strain>
    </source>
</reference>
<evidence type="ECO:0000256" key="5">
    <source>
        <dbReference type="ARBA" id="ARBA00009302"/>
    </source>
</evidence>
<dbReference type="InterPro" id="IPR016161">
    <property type="entry name" value="Ald_DH/histidinol_DH"/>
</dbReference>
<dbReference type="SUPFAM" id="SSF53633">
    <property type="entry name" value="Carbamate kinase-like"/>
    <property type="match status" value="1"/>
</dbReference>
<evidence type="ECO:0000256" key="14">
    <source>
        <dbReference type="ARBA" id="ARBA00023268"/>
    </source>
</evidence>